<evidence type="ECO:0000256" key="7">
    <source>
        <dbReference type="ARBA" id="ARBA00022824"/>
    </source>
</evidence>
<organism evidence="16 17">
    <name type="scientific">Popillia japonica</name>
    <name type="common">Japanese beetle</name>
    <dbReference type="NCBI Taxonomy" id="7064"/>
    <lineage>
        <taxon>Eukaryota</taxon>
        <taxon>Metazoa</taxon>
        <taxon>Ecdysozoa</taxon>
        <taxon>Arthropoda</taxon>
        <taxon>Hexapoda</taxon>
        <taxon>Insecta</taxon>
        <taxon>Pterygota</taxon>
        <taxon>Neoptera</taxon>
        <taxon>Endopterygota</taxon>
        <taxon>Coleoptera</taxon>
        <taxon>Polyphaga</taxon>
        <taxon>Scarabaeiformia</taxon>
        <taxon>Scarabaeidae</taxon>
        <taxon>Rutelinae</taxon>
        <taxon>Popillia</taxon>
    </lineage>
</organism>
<evidence type="ECO:0000256" key="14">
    <source>
        <dbReference type="RuleBase" id="RU000461"/>
    </source>
</evidence>
<keyword evidence="5 13" id="KW-0349">Heme</keyword>
<evidence type="ECO:0000256" key="9">
    <source>
        <dbReference type="ARBA" id="ARBA00023002"/>
    </source>
</evidence>
<evidence type="ECO:0000256" key="5">
    <source>
        <dbReference type="ARBA" id="ARBA00022617"/>
    </source>
</evidence>
<dbReference type="SUPFAM" id="SSF48264">
    <property type="entry name" value="Cytochrome P450"/>
    <property type="match status" value="1"/>
</dbReference>
<evidence type="ECO:0000256" key="3">
    <source>
        <dbReference type="ARBA" id="ARBA00004406"/>
    </source>
</evidence>
<evidence type="ECO:0000256" key="11">
    <source>
        <dbReference type="ARBA" id="ARBA00023033"/>
    </source>
</evidence>
<keyword evidence="6 13" id="KW-0479">Metal-binding</keyword>
<keyword evidence="8" id="KW-0492">Microsome</keyword>
<dbReference type="PRINTS" id="PR00463">
    <property type="entry name" value="EP450I"/>
</dbReference>
<dbReference type="InterPro" id="IPR036396">
    <property type="entry name" value="Cyt_P450_sf"/>
</dbReference>
<feature type="transmembrane region" description="Helical" evidence="15">
    <location>
        <begin position="12"/>
        <end position="32"/>
    </location>
</feature>
<comment type="cofactor">
    <cofactor evidence="1 13">
        <name>heme</name>
        <dbReference type="ChEBI" id="CHEBI:30413"/>
    </cofactor>
</comment>
<comment type="subcellular location">
    <subcellularLocation>
        <location evidence="3">Endoplasmic reticulum membrane</location>
        <topology evidence="3">Peripheral membrane protein</topology>
    </subcellularLocation>
    <subcellularLocation>
        <location evidence="2">Microsome membrane</location>
        <topology evidence="2">Peripheral membrane protein</topology>
    </subcellularLocation>
</comment>
<dbReference type="InterPro" id="IPR001128">
    <property type="entry name" value="Cyt_P450"/>
</dbReference>
<comment type="caution">
    <text evidence="16">The sequence shown here is derived from an EMBL/GenBank/DDBJ whole genome shotgun (WGS) entry which is preliminary data.</text>
</comment>
<dbReference type="Pfam" id="PF00067">
    <property type="entry name" value="p450"/>
    <property type="match status" value="1"/>
</dbReference>
<dbReference type="AlphaFoldDB" id="A0AAW1ID72"/>
<evidence type="ECO:0000256" key="10">
    <source>
        <dbReference type="ARBA" id="ARBA00023004"/>
    </source>
</evidence>
<dbReference type="InterPro" id="IPR017972">
    <property type="entry name" value="Cyt_P450_CS"/>
</dbReference>
<dbReference type="InterPro" id="IPR002401">
    <property type="entry name" value="Cyt_P450_E_grp-I"/>
</dbReference>
<keyword evidence="11 14" id="KW-0503">Monooxygenase</keyword>
<evidence type="ECO:0000256" key="2">
    <source>
        <dbReference type="ARBA" id="ARBA00004174"/>
    </source>
</evidence>
<keyword evidence="10 13" id="KW-0408">Iron</keyword>
<evidence type="ECO:0000256" key="12">
    <source>
        <dbReference type="ARBA" id="ARBA00023136"/>
    </source>
</evidence>
<dbReference type="FunFam" id="1.10.630.10:FF:000042">
    <property type="entry name" value="Cytochrome P450"/>
    <property type="match status" value="1"/>
</dbReference>
<evidence type="ECO:0000313" key="16">
    <source>
        <dbReference type="EMBL" id="KAK9687397.1"/>
    </source>
</evidence>
<evidence type="ECO:0000256" key="1">
    <source>
        <dbReference type="ARBA" id="ARBA00001971"/>
    </source>
</evidence>
<protein>
    <submittedName>
        <fullName evidence="16">Cytochrome P450</fullName>
    </submittedName>
</protein>
<sequence length="577" mass="67103">MKELCNAIKLKMLPIIFGMVLVIIALSLYIFCKHRFAYWHRKGVPYLHPTNHSAQPLHILQAPFCILAQKRRTLFAPNVSFWRYDLSPKRRTTHRAFLKFLKGVPYLHPTFPFGDMTYLRKGVPPTVHFSNFYNTFKSRGQKHGGVYQFFKPTYIPIDPEYVKDILIRDFPHFADRGIYHNERDQPILRNLFFMEGNDWKSMRMKLSPTYTSGKMKMMFKTMLDCSAPLVKRIRDLTENNQIIDIKDVSARFTTDVIGSCAFGIECNSFESPNSEFRMYGKKIFEDDVVKTIKGVFRIACPNLAYKLKMVVFDKDVEEFFSKAVTDTYYFRKNYHTKRNDFMQLLIELKDKENDTDQKVNSLTMNEVIAQAFIFFVAGFDTSATTLTFALFELAYNNDIQNKAREEVQKILTKYNGNLTYDGIHELKYMDRVIQETLRKYPPVALINRICTETYQVPHTNLTLDKGTLVGISVLGLHRDPDYYPDPDKFDPERFSDENKGKLVAGTYLPFGDGPRVCIGLRFGLMQVKIGLAMLLKEFEFIVDPKTLLPLEIDLGFVMTVKGGIWLSSKRYNQQHDN</sequence>
<dbReference type="GO" id="GO:0020037">
    <property type="term" value="F:heme binding"/>
    <property type="evidence" value="ECO:0007669"/>
    <property type="project" value="InterPro"/>
</dbReference>
<dbReference type="Proteomes" id="UP001458880">
    <property type="component" value="Unassembled WGS sequence"/>
</dbReference>
<dbReference type="GO" id="GO:0016705">
    <property type="term" value="F:oxidoreductase activity, acting on paired donors, with incorporation or reduction of molecular oxygen"/>
    <property type="evidence" value="ECO:0007669"/>
    <property type="project" value="InterPro"/>
</dbReference>
<accession>A0AAW1ID72</accession>
<evidence type="ECO:0000256" key="8">
    <source>
        <dbReference type="ARBA" id="ARBA00022848"/>
    </source>
</evidence>
<evidence type="ECO:0000313" key="17">
    <source>
        <dbReference type="Proteomes" id="UP001458880"/>
    </source>
</evidence>
<keyword evidence="9 14" id="KW-0560">Oxidoreductase</keyword>
<dbReference type="PRINTS" id="PR00385">
    <property type="entry name" value="P450"/>
</dbReference>
<keyword evidence="17" id="KW-1185">Reference proteome</keyword>
<dbReference type="PROSITE" id="PS00086">
    <property type="entry name" value="CYTOCHROME_P450"/>
    <property type="match status" value="1"/>
</dbReference>
<dbReference type="GO" id="GO:0004497">
    <property type="term" value="F:monooxygenase activity"/>
    <property type="evidence" value="ECO:0007669"/>
    <property type="project" value="UniProtKB-KW"/>
</dbReference>
<name>A0AAW1ID72_POPJA</name>
<dbReference type="PANTHER" id="PTHR24292:SF100">
    <property type="entry name" value="CYTOCHROME P450 6A16, ISOFORM B-RELATED"/>
    <property type="match status" value="1"/>
</dbReference>
<comment type="similarity">
    <text evidence="4 14">Belongs to the cytochrome P450 family.</text>
</comment>
<dbReference type="GO" id="GO:0005506">
    <property type="term" value="F:iron ion binding"/>
    <property type="evidence" value="ECO:0007669"/>
    <property type="project" value="InterPro"/>
</dbReference>
<dbReference type="GO" id="GO:0005789">
    <property type="term" value="C:endoplasmic reticulum membrane"/>
    <property type="evidence" value="ECO:0007669"/>
    <property type="project" value="UniProtKB-SubCell"/>
</dbReference>
<evidence type="ECO:0000256" key="15">
    <source>
        <dbReference type="SAM" id="Phobius"/>
    </source>
</evidence>
<keyword evidence="15" id="KW-0812">Transmembrane</keyword>
<evidence type="ECO:0000256" key="4">
    <source>
        <dbReference type="ARBA" id="ARBA00010617"/>
    </source>
</evidence>
<feature type="binding site" description="axial binding residue" evidence="13">
    <location>
        <position position="517"/>
    </location>
    <ligand>
        <name>heme</name>
        <dbReference type="ChEBI" id="CHEBI:30413"/>
    </ligand>
    <ligandPart>
        <name>Fe</name>
        <dbReference type="ChEBI" id="CHEBI:18248"/>
    </ligandPart>
</feature>
<dbReference type="EMBL" id="JASPKY010000645">
    <property type="protein sequence ID" value="KAK9687397.1"/>
    <property type="molecule type" value="Genomic_DNA"/>
</dbReference>
<keyword evidence="15" id="KW-1133">Transmembrane helix</keyword>
<evidence type="ECO:0000256" key="6">
    <source>
        <dbReference type="ARBA" id="ARBA00022723"/>
    </source>
</evidence>
<keyword evidence="7" id="KW-0256">Endoplasmic reticulum</keyword>
<dbReference type="PANTHER" id="PTHR24292">
    <property type="entry name" value="CYTOCHROME P450"/>
    <property type="match status" value="1"/>
</dbReference>
<reference evidence="16 17" key="1">
    <citation type="journal article" date="2024" name="BMC Genomics">
        <title>De novo assembly and annotation of Popillia japonica's genome with initial clues to its potential as an invasive pest.</title>
        <authorList>
            <person name="Cucini C."/>
            <person name="Boschi S."/>
            <person name="Funari R."/>
            <person name="Cardaioli E."/>
            <person name="Iannotti N."/>
            <person name="Marturano G."/>
            <person name="Paoli F."/>
            <person name="Bruttini M."/>
            <person name="Carapelli A."/>
            <person name="Frati F."/>
            <person name="Nardi F."/>
        </authorList>
    </citation>
    <scope>NUCLEOTIDE SEQUENCE [LARGE SCALE GENOMIC DNA]</scope>
    <source>
        <strain evidence="16">DMR45628</strain>
    </source>
</reference>
<proteinExistence type="inferred from homology"/>
<keyword evidence="12 15" id="KW-0472">Membrane</keyword>
<dbReference type="InterPro" id="IPR050476">
    <property type="entry name" value="Insect_CytP450_Detox"/>
</dbReference>
<gene>
    <name evidence="16" type="ORF">QE152_g36304</name>
</gene>
<dbReference type="CDD" id="cd11056">
    <property type="entry name" value="CYP6-like"/>
    <property type="match status" value="1"/>
</dbReference>
<evidence type="ECO:0000256" key="13">
    <source>
        <dbReference type="PIRSR" id="PIRSR602401-1"/>
    </source>
</evidence>
<dbReference type="Gene3D" id="1.10.630.10">
    <property type="entry name" value="Cytochrome P450"/>
    <property type="match status" value="1"/>
</dbReference>